<name>A0ABS8L200_9HYPH</name>
<dbReference type="RefSeq" id="WP_230553802.1">
    <property type="nucleotide sequence ID" value="NZ_JAJISD010000014.1"/>
</dbReference>
<dbReference type="InterPro" id="IPR011033">
    <property type="entry name" value="PRC_barrel-like_sf"/>
</dbReference>
<evidence type="ECO:0000313" key="1">
    <source>
        <dbReference type="EMBL" id="MCC8432382.1"/>
    </source>
</evidence>
<proteinExistence type="predicted"/>
<dbReference type="EMBL" id="JAJISD010000014">
    <property type="protein sequence ID" value="MCC8432382.1"/>
    <property type="molecule type" value="Genomic_DNA"/>
</dbReference>
<dbReference type="SUPFAM" id="SSF50346">
    <property type="entry name" value="PRC-barrel domain"/>
    <property type="match status" value="1"/>
</dbReference>
<organism evidence="1 2">
    <name type="scientific">Reyranella aquatilis</name>
    <dbReference type="NCBI Taxonomy" id="2035356"/>
    <lineage>
        <taxon>Bacteria</taxon>
        <taxon>Pseudomonadati</taxon>
        <taxon>Pseudomonadota</taxon>
        <taxon>Alphaproteobacteria</taxon>
        <taxon>Hyphomicrobiales</taxon>
        <taxon>Reyranellaceae</taxon>
        <taxon>Reyranella</taxon>
    </lineage>
</organism>
<comment type="caution">
    <text evidence="1">The sequence shown here is derived from an EMBL/GenBank/DDBJ whole genome shotgun (WGS) entry which is preliminary data.</text>
</comment>
<gene>
    <name evidence="1" type="ORF">LJ725_25690</name>
</gene>
<reference evidence="1 2" key="1">
    <citation type="submission" date="2021-11" db="EMBL/GenBank/DDBJ databases">
        <authorList>
            <person name="Lee D.-H."/>
            <person name="Kim S.-B."/>
        </authorList>
    </citation>
    <scope>NUCLEOTIDE SEQUENCE [LARGE SCALE GENOMIC DNA]</scope>
    <source>
        <strain evidence="1 2">KCTC 52223</strain>
    </source>
</reference>
<keyword evidence="2" id="KW-1185">Reference proteome</keyword>
<dbReference type="Gene3D" id="2.30.30.240">
    <property type="entry name" value="PRC-barrel domain"/>
    <property type="match status" value="1"/>
</dbReference>
<evidence type="ECO:0000313" key="2">
    <source>
        <dbReference type="Proteomes" id="UP001198862"/>
    </source>
</evidence>
<dbReference type="Proteomes" id="UP001198862">
    <property type="component" value="Unassembled WGS sequence"/>
</dbReference>
<accession>A0ABS8L200</accession>
<sequence length="99" mass="10390">MDHSRHVRLTPGELTPDNLADATIYGPGDEKIGSVGHVHGTGPSALVVIDVGGFLGLGAKPVGVPLTGLDFMRDEAGTVHAVTGWTKAELKKMPEHVER</sequence>
<protein>
    <submittedName>
        <fullName evidence="1">PRC-barrel domain containing protein</fullName>
    </submittedName>
</protein>